<keyword evidence="3" id="KW-1185">Reference proteome</keyword>
<dbReference type="RefSeq" id="WP_089668054.1">
    <property type="nucleotide sequence ID" value="NZ_FOJA01000001.1"/>
</dbReference>
<protein>
    <submittedName>
        <fullName evidence="2">Uncharacterized protein</fullName>
    </submittedName>
</protein>
<dbReference type="AlphaFoldDB" id="A0A1I0NC10"/>
<evidence type="ECO:0000313" key="2">
    <source>
        <dbReference type="EMBL" id="SEV98747.1"/>
    </source>
</evidence>
<dbReference type="PROSITE" id="PS51257">
    <property type="entry name" value="PROKAR_LIPOPROTEIN"/>
    <property type="match status" value="1"/>
</dbReference>
<evidence type="ECO:0000256" key="1">
    <source>
        <dbReference type="SAM" id="MobiDB-lite"/>
    </source>
</evidence>
<dbReference type="OrthoDB" id="240995at2157"/>
<organism evidence="2 3">
    <name type="scientific">Halobacterium jilantaiense</name>
    <dbReference type="NCBI Taxonomy" id="355548"/>
    <lineage>
        <taxon>Archaea</taxon>
        <taxon>Methanobacteriati</taxon>
        <taxon>Methanobacteriota</taxon>
        <taxon>Stenosarchaea group</taxon>
        <taxon>Halobacteria</taxon>
        <taxon>Halobacteriales</taxon>
        <taxon>Halobacteriaceae</taxon>
        <taxon>Halobacterium</taxon>
    </lineage>
</organism>
<gene>
    <name evidence="2" type="ORF">SAMN04487945_0756</name>
</gene>
<dbReference type="STRING" id="355548.SAMN04487945_0756"/>
<sequence>MTLPTRRAALAVAVAALLATAGCLGGLTPTDTSSSPTNDTQTCTYDTSKRTIDSGTWSPDASVEQYPPGVADNGTLVNASTLLDAHFAVVANTSMQFRLEATIGDTNETRVRTLTHGPERTPFYSTLEEGPEGERLRTEFYRGDSNGFARVAFDNETRHIVYQNATTAGISAWTGYDGIGSPQNSFYAVLEGGSYSVNGTVERGDRTFVQLTTSEDSLDTGHITNGTVLVTPEGVIYDVDATVVQLAGEDDERRNDISNTLTTDVEWCGAPSWVDSTPHLSLSIVEDNHTVEIRNTGGAAVPANTSFELTGSEDPELGPGHPSRGDVKGTVATDERLEPGDTVYVTAGADGSASSFALHDDPTRGEYTFGSAGLTGVHGNVSYRLSADAGTYPFEES</sequence>
<dbReference type="EMBL" id="FOJA01000001">
    <property type="protein sequence ID" value="SEV98747.1"/>
    <property type="molecule type" value="Genomic_DNA"/>
</dbReference>
<name>A0A1I0NC10_9EURY</name>
<dbReference type="Proteomes" id="UP000198518">
    <property type="component" value="Unassembled WGS sequence"/>
</dbReference>
<proteinExistence type="predicted"/>
<accession>A0A1I0NC10</accession>
<evidence type="ECO:0000313" key="3">
    <source>
        <dbReference type="Proteomes" id="UP000198518"/>
    </source>
</evidence>
<feature type="region of interest" description="Disordered" evidence="1">
    <location>
        <begin position="308"/>
        <end position="329"/>
    </location>
</feature>
<reference evidence="2 3" key="1">
    <citation type="submission" date="2016-10" db="EMBL/GenBank/DDBJ databases">
        <authorList>
            <person name="de Groot N.N."/>
        </authorList>
    </citation>
    <scope>NUCLEOTIDE SEQUENCE [LARGE SCALE GENOMIC DNA]</scope>
    <source>
        <strain evidence="2 3">CGMCC 1.5337</strain>
    </source>
</reference>